<dbReference type="AlphaFoldDB" id="A0A8C3JH12"/>
<feature type="transmembrane region" description="Helical" evidence="5">
    <location>
        <begin position="135"/>
        <end position="158"/>
    </location>
</feature>
<evidence type="ECO:0000256" key="2">
    <source>
        <dbReference type="ARBA" id="ARBA00006672"/>
    </source>
</evidence>
<dbReference type="InterPro" id="IPR051190">
    <property type="entry name" value="Baculoviral_IAP"/>
</dbReference>
<dbReference type="Gene3D" id="1.10.1170.10">
    <property type="entry name" value="Inhibitor Of Apoptosis Protein (2mihbC-IAP-1), Chain A"/>
    <property type="match status" value="1"/>
</dbReference>
<protein>
    <submittedName>
        <fullName evidence="6">Uncharacterized protein</fullName>
    </submittedName>
</protein>
<evidence type="ECO:0000256" key="3">
    <source>
        <dbReference type="ARBA" id="ARBA00022490"/>
    </source>
</evidence>
<feature type="region of interest" description="Disordered" evidence="4">
    <location>
        <begin position="55"/>
        <end position="83"/>
    </location>
</feature>
<keyword evidence="7" id="KW-1185">Reference proteome</keyword>
<keyword evidence="3" id="KW-0963">Cytoplasm</keyword>
<keyword evidence="5" id="KW-1133">Transmembrane helix</keyword>
<reference evidence="6" key="1">
    <citation type="submission" date="2025-08" db="UniProtKB">
        <authorList>
            <consortium name="Ensembl"/>
        </authorList>
    </citation>
    <scope>IDENTIFICATION</scope>
</reference>
<proteinExistence type="inferred from homology"/>
<evidence type="ECO:0000256" key="5">
    <source>
        <dbReference type="SAM" id="Phobius"/>
    </source>
</evidence>
<name>A0A8C3JH12_9CHAR</name>
<comment type="similarity">
    <text evidence="2">Belongs to the IAP family.</text>
</comment>
<evidence type="ECO:0000313" key="6">
    <source>
        <dbReference type="Ensembl" id="ENSCPGP00000006992.1"/>
    </source>
</evidence>
<evidence type="ECO:0000256" key="1">
    <source>
        <dbReference type="ARBA" id="ARBA00004496"/>
    </source>
</evidence>
<reference evidence="6" key="2">
    <citation type="submission" date="2025-09" db="UniProtKB">
        <authorList>
            <consortium name="Ensembl"/>
        </authorList>
    </citation>
    <scope>IDENTIFICATION</scope>
</reference>
<feature type="transmembrane region" description="Helical" evidence="5">
    <location>
        <begin position="92"/>
        <end position="115"/>
    </location>
</feature>
<evidence type="ECO:0000313" key="7">
    <source>
        <dbReference type="Proteomes" id="UP000694419"/>
    </source>
</evidence>
<organism evidence="6 7">
    <name type="scientific">Calidris pygmaea</name>
    <name type="common">Spoon-billed sandpiper</name>
    <dbReference type="NCBI Taxonomy" id="425635"/>
    <lineage>
        <taxon>Eukaryota</taxon>
        <taxon>Metazoa</taxon>
        <taxon>Chordata</taxon>
        <taxon>Craniata</taxon>
        <taxon>Vertebrata</taxon>
        <taxon>Euteleostomi</taxon>
        <taxon>Archelosauria</taxon>
        <taxon>Archosauria</taxon>
        <taxon>Dinosauria</taxon>
        <taxon>Saurischia</taxon>
        <taxon>Theropoda</taxon>
        <taxon>Coelurosauria</taxon>
        <taxon>Aves</taxon>
        <taxon>Neognathae</taxon>
        <taxon>Neoaves</taxon>
        <taxon>Charadriiformes</taxon>
        <taxon>Scolopacidae</taxon>
        <taxon>Calidris</taxon>
    </lineage>
</organism>
<dbReference type="Proteomes" id="UP000694419">
    <property type="component" value="Unplaced"/>
</dbReference>
<accession>A0A8C3JH12</accession>
<comment type="subcellular location">
    <subcellularLocation>
        <location evidence="1">Cytoplasm</location>
    </subcellularLocation>
</comment>
<dbReference type="Ensembl" id="ENSCPGT00000007689.1">
    <property type="protein sequence ID" value="ENSCPGP00000006992.1"/>
    <property type="gene ID" value="ENSCPGG00000005019.1"/>
</dbReference>
<evidence type="ECO:0000256" key="4">
    <source>
        <dbReference type="SAM" id="MobiDB-lite"/>
    </source>
</evidence>
<keyword evidence="5" id="KW-0472">Membrane</keyword>
<keyword evidence="5" id="KW-0812">Transmembrane</keyword>
<dbReference type="GO" id="GO:0005737">
    <property type="term" value="C:cytoplasm"/>
    <property type="evidence" value="ECO:0007669"/>
    <property type="project" value="UniProtKB-SubCell"/>
</dbReference>
<sequence length="228" mass="25314">MAAILRPHPRQHLPQLALHRGLRLHPRADGGGGVPALPQREQPRRGAVLLLPQGAGGLGARRRPPVSRCRGGIPLAPPPQSPSNRSLRWLPLAGRSGCLCLIVGFLSSLSSPSFLSLPPSLPPFPFSLFPFPFSLFPFPFSLFPFPFSLFPFPFSLFFPLFRKEHKKHSAGCALLSLQKDPTNLTLQEFLKLDRERVKIALKREMSQKVTCVEDVAKHVRREIENLGS</sequence>
<dbReference type="PANTHER" id="PTHR46771:SF3">
    <property type="entry name" value="BACULOVIRAL IAP REPEAT-CONTAINING PROTEIN 5"/>
    <property type="match status" value="1"/>
</dbReference>
<dbReference type="PANTHER" id="PTHR46771">
    <property type="entry name" value="DETERIN"/>
    <property type="match status" value="1"/>
</dbReference>